<dbReference type="Proteomes" id="UP000663720">
    <property type="component" value="Chromosome"/>
</dbReference>
<keyword evidence="1" id="KW-0472">Membrane</keyword>
<keyword evidence="1" id="KW-0812">Transmembrane</keyword>
<dbReference type="EMBL" id="CP061799">
    <property type="protein sequence ID" value="QTA83393.1"/>
    <property type="molecule type" value="Genomic_DNA"/>
</dbReference>
<reference evidence="2" key="1">
    <citation type="journal article" date="2021" name="Microb. Physiol.">
        <title>Proteogenomic Insights into the Physiology of Marine, Sulfate-Reducing, Filamentous Desulfonema limicola and Desulfonema magnum.</title>
        <authorList>
            <person name="Schnaars V."/>
            <person name="Wohlbrand L."/>
            <person name="Scheve S."/>
            <person name="Hinrichs C."/>
            <person name="Reinhardt R."/>
            <person name="Rabus R."/>
        </authorList>
    </citation>
    <scope>NUCLEOTIDE SEQUENCE</scope>
    <source>
        <strain evidence="2">5ac10</strain>
    </source>
</reference>
<evidence type="ECO:0000313" key="3">
    <source>
        <dbReference type="Proteomes" id="UP000663720"/>
    </source>
</evidence>
<dbReference type="KEGG" id="dli:dnl_57970"/>
<evidence type="ECO:0000256" key="1">
    <source>
        <dbReference type="SAM" id="Phobius"/>
    </source>
</evidence>
<evidence type="ECO:0000313" key="2">
    <source>
        <dbReference type="EMBL" id="QTA83393.1"/>
    </source>
</evidence>
<organism evidence="2 3">
    <name type="scientific">Desulfonema limicola</name>
    <dbReference type="NCBI Taxonomy" id="45656"/>
    <lineage>
        <taxon>Bacteria</taxon>
        <taxon>Pseudomonadati</taxon>
        <taxon>Thermodesulfobacteriota</taxon>
        <taxon>Desulfobacteria</taxon>
        <taxon>Desulfobacterales</taxon>
        <taxon>Desulfococcaceae</taxon>
        <taxon>Desulfonema</taxon>
    </lineage>
</organism>
<proteinExistence type="predicted"/>
<gene>
    <name evidence="2" type="ORF">dnl_57970</name>
</gene>
<name>A0A975BDM7_9BACT</name>
<protein>
    <submittedName>
        <fullName evidence="2">Uncharacterized protein</fullName>
    </submittedName>
</protein>
<feature type="transmembrane region" description="Helical" evidence="1">
    <location>
        <begin position="12"/>
        <end position="33"/>
    </location>
</feature>
<dbReference type="AlphaFoldDB" id="A0A975BDM7"/>
<keyword evidence="3" id="KW-1185">Reference proteome</keyword>
<keyword evidence="1" id="KW-1133">Transmembrane helix</keyword>
<sequence>MYKENDNKHPAVLNFQVLIMPMASYVNTFLIIYKSFEELTPLCYKPFKHNIIIWL</sequence>
<accession>A0A975BDM7</accession>